<reference evidence="2 3" key="1">
    <citation type="submission" date="2019-05" db="EMBL/GenBank/DDBJ databases">
        <title>Draft genome sequence of Nonomuraea turkmeniaca DSM 43926.</title>
        <authorList>
            <person name="Saricaoglu S."/>
            <person name="Isik K."/>
        </authorList>
    </citation>
    <scope>NUCLEOTIDE SEQUENCE [LARGE SCALE GENOMIC DNA]</scope>
    <source>
        <strain evidence="2 3">DSM 43926</strain>
    </source>
</reference>
<dbReference type="EMBL" id="VCKY01000161">
    <property type="protein sequence ID" value="TMR11289.1"/>
    <property type="molecule type" value="Genomic_DNA"/>
</dbReference>
<evidence type="ECO:0000313" key="3">
    <source>
        <dbReference type="Proteomes" id="UP000309128"/>
    </source>
</evidence>
<organism evidence="2 3">
    <name type="scientific">Nonomuraea turkmeniaca</name>
    <dbReference type="NCBI Taxonomy" id="103838"/>
    <lineage>
        <taxon>Bacteria</taxon>
        <taxon>Bacillati</taxon>
        <taxon>Actinomycetota</taxon>
        <taxon>Actinomycetes</taxon>
        <taxon>Streptosporangiales</taxon>
        <taxon>Streptosporangiaceae</taxon>
        <taxon>Nonomuraea</taxon>
    </lineage>
</organism>
<keyword evidence="1" id="KW-0732">Signal</keyword>
<evidence type="ECO:0000256" key="1">
    <source>
        <dbReference type="SAM" id="SignalP"/>
    </source>
</evidence>
<feature type="chain" id="PRO_5024416526" evidence="1">
    <location>
        <begin position="22"/>
        <end position="80"/>
    </location>
</feature>
<sequence length="80" mass="8057">MSTLAAAAVLLVAACAGPTAAVPDPPGWRWCAGANQPGFGAGLESRIIWVGSVLTTGPTTMTLTADGREVWLTAYAGQPS</sequence>
<proteinExistence type="predicted"/>
<comment type="caution">
    <text evidence="2">The sequence shown here is derived from an EMBL/GenBank/DDBJ whole genome shotgun (WGS) entry which is preliminary data.</text>
</comment>
<dbReference type="AlphaFoldDB" id="A0A5S4F5S0"/>
<keyword evidence="3" id="KW-1185">Reference proteome</keyword>
<accession>A0A5S4F5S0</accession>
<dbReference type="RefSeq" id="WP_138671163.1">
    <property type="nucleotide sequence ID" value="NZ_VCKY01000161.1"/>
</dbReference>
<dbReference type="Proteomes" id="UP000309128">
    <property type="component" value="Unassembled WGS sequence"/>
</dbReference>
<name>A0A5S4F5S0_9ACTN</name>
<protein>
    <submittedName>
        <fullName evidence="2">Uncharacterized protein</fullName>
    </submittedName>
</protein>
<evidence type="ECO:0000313" key="2">
    <source>
        <dbReference type="EMBL" id="TMR11289.1"/>
    </source>
</evidence>
<feature type="signal peptide" evidence="1">
    <location>
        <begin position="1"/>
        <end position="21"/>
    </location>
</feature>
<gene>
    <name evidence="2" type="ORF">ETD86_36285</name>
</gene>